<reference evidence="2 3" key="1">
    <citation type="journal article" date="2022" name="bioRxiv">
        <title>Genomics of Preaxostyla Flagellates Illuminates Evolutionary Transitions and the Path Towards Mitochondrial Loss.</title>
        <authorList>
            <person name="Novak L.V.F."/>
            <person name="Treitli S.C."/>
            <person name="Pyrih J."/>
            <person name="Halakuc P."/>
            <person name="Pipaliya S.V."/>
            <person name="Vacek V."/>
            <person name="Brzon O."/>
            <person name="Soukal P."/>
            <person name="Eme L."/>
            <person name="Dacks J.B."/>
            <person name="Karnkowska A."/>
            <person name="Elias M."/>
            <person name="Hampl V."/>
        </authorList>
    </citation>
    <scope>NUCLEOTIDE SEQUENCE [LARGE SCALE GENOMIC DNA]</scope>
    <source>
        <strain evidence="2">NAU3</strain>
        <tissue evidence="2">Gut</tissue>
    </source>
</reference>
<organism evidence="2 3">
    <name type="scientific">Blattamonas nauphoetae</name>
    <dbReference type="NCBI Taxonomy" id="2049346"/>
    <lineage>
        <taxon>Eukaryota</taxon>
        <taxon>Metamonada</taxon>
        <taxon>Preaxostyla</taxon>
        <taxon>Oxymonadida</taxon>
        <taxon>Blattamonas</taxon>
    </lineage>
</organism>
<comment type="caution">
    <text evidence="2">The sequence shown here is derived from an EMBL/GenBank/DDBJ whole genome shotgun (WGS) entry which is preliminary data.</text>
</comment>
<sequence>MKNAHSHLLSQLSPFSSFFKYPPHKTFTQKLNHPFTHQHPLHPFVAQPSELPTTLFPVHKQPDFVVLFHLHRRLQPPHPTLLHSSRSCLFPSSNSPMRLVSDSTTGSHSYSIETPFSRSIARGGLDTPLRLGSPSISEDLPLQFASPVKVKSVSDLHDFSVALYCQEWDSVDNYGLTYLASRHDVTVPFQIQFHEKSVFPEDCNPELCTPTENDSGSDSQISDPAFVSSFFFPLLLTNRVDLLCLAYNTASDQKLQRIVRSSLCTISHEPVEEREFSILIRILTIIQDPTHPRLKCMHRNFLSNHSEKSSRSSRQKRAAPNTTKEPHQPVLPQPETSKLVKGGGHAAVGQSPRRHRSGTESQLVLPVQHINQLSEFIEINYQQFFLHPASIINLTRALLNMLLMDSIKNNRPVSKAEAEDDDVSTLLIILTQPDRSAQNTSTAQNALVTENGVTPKTVFRGLIAVIQRLLSASFLLTQAHSTILVASLKSLIHSLFVVSKYPQAQWSALRLLAHHRSFIPPPSRAIHTIKAQLQASPGVQKQTTSLPTSIILPASFHPSFLDTHLIHQHQLLNIQSSEHSPSANFTPFRPISNHNTQMFSLTPLSHPGTMESIPLVASLDTLSIDPPSFNPTEDAFLFSFLRAMTEMVIHNARQPNWQADATPPRNTRLQCIQASSSAQHNPTEEEQGRSEVRIRKGLLPPKEDCSILRTLRPEPRNPFHVLPLPRLQLSLPAYHTTELRHIQPLPSLSHLQHPVVLRSLCHPPFSLPNPDC</sequence>
<feature type="region of interest" description="Disordered" evidence="1">
    <location>
        <begin position="302"/>
        <end position="360"/>
    </location>
</feature>
<keyword evidence="3" id="KW-1185">Reference proteome</keyword>
<evidence type="ECO:0000256" key="1">
    <source>
        <dbReference type="SAM" id="MobiDB-lite"/>
    </source>
</evidence>
<proteinExistence type="predicted"/>
<dbReference type="Proteomes" id="UP001281761">
    <property type="component" value="Unassembled WGS sequence"/>
</dbReference>
<gene>
    <name evidence="2" type="ORF">BLNAU_2337</name>
</gene>
<evidence type="ECO:0000313" key="2">
    <source>
        <dbReference type="EMBL" id="KAK2962505.1"/>
    </source>
</evidence>
<name>A0ABQ9YFL2_9EUKA</name>
<accession>A0ABQ9YFL2</accession>
<protein>
    <submittedName>
        <fullName evidence="2">Uncharacterized protein</fullName>
    </submittedName>
</protein>
<dbReference type="EMBL" id="JARBJD010000010">
    <property type="protein sequence ID" value="KAK2962505.1"/>
    <property type="molecule type" value="Genomic_DNA"/>
</dbReference>
<evidence type="ECO:0000313" key="3">
    <source>
        <dbReference type="Proteomes" id="UP001281761"/>
    </source>
</evidence>